<dbReference type="InterPro" id="IPR006059">
    <property type="entry name" value="SBP"/>
</dbReference>
<proteinExistence type="inferred from homology"/>
<comment type="similarity">
    <text evidence="1">Belongs to the bacterial solute-binding protein 1 family.</text>
</comment>
<organism evidence="4 5">
    <name type="scientific">Bifidobacterium animalis subsp. lactis CNCM I-2494</name>
    <dbReference type="NCBI Taxonomy" id="1042403"/>
    <lineage>
        <taxon>Bacteria</taxon>
        <taxon>Bacillati</taxon>
        <taxon>Actinomycetota</taxon>
        <taxon>Actinomycetes</taxon>
        <taxon>Bifidobacteriales</taxon>
        <taxon>Bifidobacteriaceae</taxon>
        <taxon>Bifidobacterium</taxon>
    </lineage>
</organism>
<dbReference type="PROSITE" id="PS01037">
    <property type="entry name" value="SBP_BACTERIAL_1"/>
    <property type="match status" value="1"/>
</dbReference>
<dbReference type="KEGG" id="bnm:BALAC2494_01146"/>
<dbReference type="AlphaFoldDB" id="A0A806FNT0"/>
<evidence type="ECO:0000256" key="3">
    <source>
        <dbReference type="ARBA" id="ARBA00022729"/>
    </source>
</evidence>
<dbReference type="SUPFAM" id="SSF53850">
    <property type="entry name" value="Periplasmic binding protein-like II"/>
    <property type="match status" value="1"/>
</dbReference>
<accession>A0A806FNT0</accession>
<keyword evidence="2" id="KW-0813">Transport</keyword>
<evidence type="ECO:0000256" key="2">
    <source>
        <dbReference type="ARBA" id="ARBA00022448"/>
    </source>
</evidence>
<dbReference type="Proteomes" id="UP000008394">
    <property type="component" value="Chromosome"/>
</dbReference>
<evidence type="ECO:0000256" key="1">
    <source>
        <dbReference type="ARBA" id="ARBA00008520"/>
    </source>
</evidence>
<dbReference type="Pfam" id="PF01547">
    <property type="entry name" value="SBP_bac_1"/>
    <property type="match status" value="1"/>
</dbReference>
<dbReference type="PANTHER" id="PTHR43649">
    <property type="entry name" value="ARABINOSE-BINDING PROTEIN-RELATED"/>
    <property type="match status" value="1"/>
</dbReference>
<evidence type="ECO:0000313" key="5">
    <source>
        <dbReference type="Proteomes" id="UP000008394"/>
    </source>
</evidence>
<dbReference type="Gene3D" id="3.40.190.10">
    <property type="entry name" value="Periplasmic binding protein-like II"/>
    <property type="match status" value="2"/>
</dbReference>
<name>A0A806FNT0_BIFAN</name>
<dbReference type="InterPro" id="IPR006061">
    <property type="entry name" value="SBP_1_CS"/>
</dbReference>
<gene>
    <name evidence="4" type="ORF">BALAC2494_01146</name>
</gene>
<sequence length="439" mass="48657">MEMDKGVRMKFATRMRRSAMRRMLRGIGAAVCALAVGVGAAGCGNSAGSGQVTLDFFQFKAEAADWFKQAAQEFEKENPDIRININNSANAQTDLRTRFVKDRVPDVITFNGDYSFGTFAASGVFHDFTDDPLVSELNEGMVNIAKNLVQTSDPAKKRLYGLPFAGNASGYIYNKDLFRKVGLDPDNPPQTWDEFIAMLKKFRDAGINPVQATLADAWTTQAPLASLAGTLVPESEYAALKSGDTTFKQIWTEPIEKEIELFKYADSEKGVTYQQGTQNFAKGTAAIIPLGTYAIPQITMVNKDIDLGFAQMPATNDASKQILTAGDDVILTMGANSRHKEQSMRFIRFLMSKKQLENYADAQSAITPLKETYFGNKALEPVRPFFESNRVADFCDHYIPSSINIGGYLQSAIMSGNVNQFIDSMQNEWNKVQARDFRK</sequence>
<dbReference type="GO" id="GO:0055085">
    <property type="term" value="P:transmembrane transport"/>
    <property type="evidence" value="ECO:0007669"/>
    <property type="project" value="InterPro"/>
</dbReference>
<dbReference type="InterPro" id="IPR050490">
    <property type="entry name" value="Bact_solute-bd_prot1"/>
</dbReference>
<dbReference type="PANTHER" id="PTHR43649:SF12">
    <property type="entry name" value="DIACETYLCHITOBIOSE BINDING PROTEIN DASA"/>
    <property type="match status" value="1"/>
</dbReference>
<reference evidence="4 5" key="1">
    <citation type="journal article" date="2011" name="J. Bacteriol.">
        <title>Genome Sequence of the Probiotic Strain Bifidobacterium animalis subsp. lactis CNCM I-2494.</title>
        <authorList>
            <person name="Chervaux C."/>
            <person name="Grimaldi C."/>
            <person name="Bolotin A."/>
            <person name="Quinquis B."/>
            <person name="Legrain-Raspaud S."/>
            <person name="van Hylckama Vlieg J.E."/>
            <person name="Denariaz G."/>
            <person name="Smokvina T."/>
        </authorList>
    </citation>
    <scope>NUCLEOTIDE SEQUENCE [LARGE SCALE GENOMIC DNA]</scope>
    <source>
        <strain evidence="4 5">CNCM I-2494</strain>
    </source>
</reference>
<keyword evidence="3" id="KW-0732">Signal</keyword>
<dbReference type="EMBL" id="CP002915">
    <property type="protein sequence ID" value="AEK31064.1"/>
    <property type="molecule type" value="Genomic_DNA"/>
</dbReference>
<evidence type="ECO:0000313" key="4">
    <source>
        <dbReference type="EMBL" id="AEK31064.1"/>
    </source>
</evidence>
<protein>
    <submittedName>
        <fullName evidence="4">Raffinose-binding protein</fullName>
    </submittedName>
</protein>